<dbReference type="SUPFAM" id="SSF53383">
    <property type="entry name" value="PLP-dependent transferases"/>
    <property type="match status" value="1"/>
</dbReference>
<gene>
    <name evidence="4" type="ORF">CLAFUR5_11251</name>
</gene>
<protein>
    <submittedName>
        <fullName evidence="4">Beta-phenylalanine transaminase</fullName>
    </submittedName>
</protein>
<dbReference type="GO" id="GO:0030170">
    <property type="term" value="F:pyridoxal phosphate binding"/>
    <property type="evidence" value="ECO:0007669"/>
    <property type="project" value="InterPro"/>
</dbReference>
<evidence type="ECO:0000313" key="5">
    <source>
        <dbReference type="Proteomes" id="UP000756132"/>
    </source>
</evidence>
<dbReference type="GeneID" id="71991129"/>
<keyword evidence="2 3" id="KW-0663">Pyridoxal phosphate</keyword>
<dbReference type="RefSeq" id="XP_047765661.1">
    <property type="nucleotide sequence ID" value="XM_047910399.1"/>
</dbReference>
<comment type="similarity">
    <text evidence="3">Belongs to the class-III pyridoxal-phosphate-dependent aminotransferase family.</text>
</comment>
<name>A0A9Q8UT07_PASFU</name>
<evidence type="ECO:0000256" key="2">
    <source>
        <dbReference type="ARBA" id="ARBA00022898"/>
    </source>
</evidence>
<dbReference type="Gene3D" id="3.40.640.10">
    <property type="entry name" value="Type I PLP-dependent aspartate aminotransferase-like (Major domain)"/>
    <property type="match status" value="1"/>
</dbReference>
<dbReference type="InterPro" id="IPR015421">
    <property type="entry name" value="PyrdxlP-dep_Trfase_major"/>
</dbReference>
<dbReference type="AlphaFoldDB" id="A0A9Q8UT07"/>
<dbReference type="Proteomes" id="UP000756132">
    <property type="component" value="Chromosome 8"/>
</dbReference>
<comment type="cofactor">
    <cofactor evidence="1">
        <name>pyridoxal 5'-phosphate</name>
        <dbReference type="ChEBI" id="CHEBI:597326"/>
    </cofactor>
</comment>
<dbReference type="InterPro" id="IPR005814">
    <property type="entry name" value="Aminotrans_3"/>
</dbReference>
<dbReference type="Gene3D" id="3.90.1150.10">
    <property type="entry name" value="Aspartate Aminotransferase, domain 1"/>
    <property type="match status" value="1"/>
</dbReference>
<dbReference type="InterPro" id="IPR015422">
    <property type="entry name" value="PyrdxlP-dep_Trfase_small"/>
</dbReference>
<dbReference type="OrthoDB" id="425114at2759"/>
<dbReference type="EMBL" id="CP090170">
    <property type="protein sequence ID" value="UJO21295.1"/>
    <property type="molecule type" value="Genomic_DNA"/>
</dbReference>
<dbReference type="PANTHER" id="PTHR43713:SF3">
    <property type="entry name" value="GLUTAMATE-1-SEMIALDEHYDE 2,1-AMINOMUTASE 1, CHLOROPLASTIC-RELATED"/>
    <property type="match status" value="1"/>
</dbReference>
<dbReference type="InterPro" id="IPR015424">
    <property type="entry name" value="PyrdxlP-dep_Trfase"/>
</dbReference>
<dbReference type="GO" id="GO:0008483">
    <property type="term" value="F:transaminase activity"/>
    <property type="evidence" value="ECO:0007669"/>
    <property type="project" value="InterPro"/>
</dbReference>
<reference evidence="4" key="1">
    <citation type="submission" date="2021-12" db="EMBL/GenBank/DDBJ databases">
        <authorList>
            <person name="Zaccaron A."/>
            <person name="Stergiopoulos I."/>
        </authorList>
    </citation>
    <scope>NUCLEOTIDE SEQUENCE</scope>
    <source>
        <strain evidence="4">Race5_Kim</strain>
    </source>
</reference>
<sequence length="328" mass="35469">MELMRLTNSGTEATMMALAVSKVCTRRSKILVFAGAYHGGALSFAGSGGKGSEVNVGAPHEYLIATYNDLGSVRALLRRPEDRSDVAAIIVEPMMGSGGAIPASEEFLRGLREVANEVGAVLIFDEIMTSRMHRGGGIQSQLPMAMRPDLTTLGKYLGGGMSFGAFGGKKSIMDLFDPRRPDALAHAGTFNNNVLTMAAGRAGLEQVFTPERAAQLHEKGDVLRKRLQDVGQGTLLKVTGYGSIMCFHFISTPTEDIKSHKDLADADSTPADLLHLFLLKRGYYIARRGFVALSLALSDADFDGFVQAVADFVWEYRHLLDNGHRSKL</sequence>
<dbReference type="Pfam" id="PF00202">
    <property type="entry name" value="Aminotran_3"/>
    <property type="match status" value="1"/>
</dbReference>
<accession>A0A9Q8UT07</accession>
<proteinExistence type="inferred from homology"/>
<evidence type="ECO:0000313" key="4">
    <source>
        <dbReference type="EMBL" id="UJO21295.1"/>
    </source>
</evidence>
<keyword evidence="5" id="KW-1185">Reference proteome</keyword>
<evidence type="ECO:0000256" key="3">
    <source>
        <dbReference type="RuleBase" id="RU003560"/>
    </source>
</evidence>
<dbReference type="PANTHER" id="PTHR43713">
    <property type="entry name" value="GLUTAMATE-1-SEMIALDEHYDE 2,1-AMINOMUTASE"/>
    <property type="match status" value="1"/>
</dbReference>
<organism evidence="4 5">
    <name type="scientific">Passalora fulva</name>
    <name type="common">Tomato leaf mold</name>
    <name type="synonym">Cladosporium fulvum</name>
    <dbReference type="NCBI Taxonomy" id="5499"/>
    <lineage>
        <taxon>Eukaryota</taxon>
        <taxon>Fungi</taxon>
        <taxon>Dikarya</taxon>
        <taxon>Ascomycota</taxon>
        <taxon>Pezizomycotina</taxon>
        <taxon>Dothideomycetes</taxon>
        <taxon>Dothideomycetidae</taxon>
        <taxon>Mycosphaerellales</taxon>
        <taxon>Mycosphaerellaceae</taxon>
        <taxon>Fulvia</taxon>
    </lineage>
</organism>
<evidence type="ECO:0000256" key="1">
    <source>
        <dbReference type="ARBA" id="ARBA00001933"/>
    </source>
</evidence>
<dbReference type="KEGG" id="ffu:CLAFUR5_11251"/>
<reference evidence="4" key="2">
    <citation type="journal article" date="2022" name="Microb. Genom.">
        <title>A chromosome-scale genome assembly of the tomato pathogen Cladosporium fulvum reveals a compartmentalized genome architecture and the presence of a dispensable chromosome.</title>
        <authorList>
            <person name="Zaccaron A.Z."/>
            <person name="Chen L.H."/>
            <person name="Samaras A."/>
            <person name="Stergiopoulos I."/>
        </authorList>
    </citation>
    <scope>NUCLEOTIDE SEQUENCE</scope>
    <source>
        <strain evidence="4">Race5_Kim</strain>
    </source>
</reference>